<dbReference type="GeneID" id="66319893"/>
<sequence length="112" mass="13295">MNEELYNALKKYQQVNIDIINTLNQEKLDDLDEFLCIKDEVIKEIGNLKYTLEEFNEISQKLNLKVLEDEIKNLSNSKKDYYKSQINNMNKNKNATRSYANVRKNIALEKFI</sequence>
<dbReference type="EMBL" id="ACSJ01000007">
    <property type="protein sequence ID" value="EES91418.1"/>
    <property type="molecule type" value="Genomic_DNA"/>
</dbReference>
<comment type="caution">
    <text evidence="1">The sequence shown here is derived from an EMBL/GenBank/DDBJ whole genome shotgun (WGS) entry which is preliminary data.</text>
</comment>
<evidence type="ECO:0000313" key="2">
    <source>
        <dbReference type="Proteomes" id="UP000006160"/>
    </source>
</evidence>
<dbReference type="AlphaFoldDB" id="A0A9P2LLB9"/>
<reference evidence="1 2" key="1">
    <citation type="submission" date="2009-10" db="EMBL/GenBank/DDBJ databases">
        <authorList>
            <person name="Shrivastava S."/>
            <person name="Brinkac L.B."/>
            <person name="Brown J.L."/>
            <person name="Bruce D.B."/>
            <person name="Detter C."/>
            <person name="Green L.D."/>
            <person name="Munk C.A."/>
            <person name="Rogers Y.C."/>
            <person name="Tapia R."/>
            <person name="Saunders E.S."/>
            <person name="Sims D.R."/>
            <person name="Smith L.A."/>
            <person name="Smith T.J."/>
            <person name="Sutton G."/>
            <person name="Brettin T."/>
        </authorList>
    </citation>
    <scope>NUCLEOTIDE SEQUENCE [LARGE SCALE GENOMIC DNA]</scope>
    <source>
        <strain evidence="2">D str. 1873</strain>
    </source>
</reference>
<protein>
    <recommendedName>
        <fullName evidence="3">Flagellar protein FliT</fullName>
    </recommendedName>
</protein>
<dbReference type="RefSeq" id="WP_003376219.1">
    <property type="nucleotide sequence ID" value="NZ_ACSJ01000007.1"/>
</dbReference>
<accession>A0A9P2LLB9</accession>
<proteinExistence type="predicted"/>
<organism evidence="1 2">
    <name type="scientific">Clostridium botulinum D str. 1873</name>
    <dbReference type="NCBI Taxonomy" id="592027"/>
    <lineage>
        <taxon>Bacteria</taxon>
        <taxon>Bacillati</taxon>
        <taxon>Bacillota</taxon>
        <taxon>Clostridia</taxon>
        <taxon>Eubacteriales</taxon>
        <taxon>Clostridiaceae</taxon>
        <taxon>Clostridium</taxon>
    </lineage>
</organism>
<dbReference type="Proteomes" id="UP000006160">
    <property type="component" value="Unassembled WGS sequence"/>
</dbReference>
<evidence type="ECO:0008006" key="3">
    <source>
        <dbReference type="Google" id="ProtNLM"/>
    </source>
</evidence>
<name>A0A9P2LLB9_CLOBO</name>
<evidence type="ECO:0000313" key="1">
    <source>
        <dbReference type="EMBL" id="EES91418.1"/>
    </source>
</evidence>
<gene>
    <name evidence="1" type="ORF">CLG_B1183</name>
</gene>